<protein>
    <submittedName>
        <fullName evidence="4">Helix-turn-helix domain-containing protein</fullName>
    </submittedName>
</protein>
<comment type="caution">
    <text evidence="4">The sequence shown here is derived from an EMBL/GenBank/DDBJ whole genome shotgun (WGS) entry which is preliminary data.</text>
</comment>
<dbReference type="PANTHER" id="PTHR46558">
    <property type="entry name" value="TRACRIPTIONAL REGULATORY PROTEIN-RELATED-RELATED"/>
    <property type="match status" value="1"/>
</dbReference>
<dbReference type="Proteomes" id="UP000474104">
    <property type="component" value="Unassembled WGS sequence"/>
</dbReference>
<evidence type="ECO:0000256" key="1">
    <source>
        <dbReference type="ARBA" id="ARBA00023125"/>
    </source>
</evidence>
<evidence type="ECO:0000259" key="2">
    <source>
        <dbReference type="PROSITE" id="PS50943"/>
    </source>
</evidence>
<organism evidence="4 5">
    <name type="scientific">Schaedlerella arabinosiphila</name>
    <dbReference type="NCBI Taxonomy" id="2044587"/>
    <lineage>
        <taxon>Bacteria</taxon>
        <taxon>Bacillati</taxon>
        <taxon>Bacillota</taxon>
        <taxon>Clostridia</taxon>
        <taxon>Lachnospirales</taxon>
        <taxon>Lachnospiraceae</taxon>
        <taxon>Schaedlerella</taxon>
    </lineage>
</organism>
<dbReference type="Proteomes" id="UP000274920">
    <property type="component" value="Unassembled WGS sequence"/>
</dbReference>
<proteinExistence type="predicted"/>
<reference evidence="4" key="1">
    <citation type="submission" date="2018-10" db="EMBL/GenBank/DDBJ databases">
        <title>Schaedlerella arabinophila gen. nov. sp. nov., isolated from the mouse intestinal tract and comparative analysis with the genome of the closely related altered Schaedler flora strain ASF502.</title>
        <authorList>
            <person name="Miyake S."/>
            <person name="Soh M."/>
            <person name="Seedorf H."/>
        </authorList>
    </citation>
    <scope>NUCLEOTIDE SEQUENCE [LARGE SCALE GENOMIC DNA]</scope>
    <source>
        <strain evidence="4">DSM 106076</strain>
    </source>
</reference>
<dbReference type="SMART" id="SM00530">
    <property type="entry name" value="HTH_XRE"/>
    <property type="match status" value="1"/>
</dbReference>
<accession>A0A426DH02</accession>
<evidence type="ECO:0000313" key="4">
    <source>
        <dbReference type="EMBL" id="RRK31992.1"/>
    </source>
</evidence>
<sequence>MVRNRVKELRKERRLRQEELAGRINISQQTVSRIENGDNALAADILMSLANYFDVSIDYILYRSDSRRGEESRVEFDEIQERNYNLCRRYEQLNRKNQELIFNLTEELESGQRLRERFLNMKREKRE</sequence>
<keyword evidence="5" id="KW-1185">Reference proteome</keyword>
<dbReference type="HOGENOM" id="CLU_066192_4_2_9"/>
<dbReference type="EMBL" id="VIRB01000139">
    <property type="protein sequence ID" value="NDO71516.1"/>
    <property type="molecule type" value="Genomic_DNA"/>
</dbReference>
<feature type="domain" description="HTH cro/C1-type" evidence="2">
    <location>
        <begin position="6"/>
        <end position="60"/>
    </location>
</feature>
<dbReference type="CDD" id="cd00093">
    <property type="entry name" value="HTH_XRE"/>
    <property type="match status" value="1"/>
</dbReference>
<keyword evidence="1" id="KW-0238">DNA-binding</keyword>
<dbReference type="EMBL" id="RHJS01000002">
    <property type="protein sequence ID" value="RRK31992.1"/>
    <property type="molecule type" value="Genomic_DNA"/>
</dbReference>
<dbReference type="InterPro" id="IPR010982">
    <property type="entry name" value="Lambda_DNA-bd_dom_sf"/>
</dbReference>
<dbReference type="InterPro" id="IPR001387">
    <property type="entry name" value="Cro/C1-type_HTH"/>
</dbReference>
<accession>N2AGJ6</accession>
<dbReference type="PANTHER" id="PTHR46558:SF11">
    <property type="entry name" value="HTH-TYPE TRANSCRIPTIONAL REGULATOR XRE"/>
    <property type="match status" value="1"/>
</dbReference>
<dbReference type="eggNOG" id="COG1476">
    <property type="taxonomic scope" value="Bacteria"/>
</dbReference>
<dbReference type="SUPFAM" id="SSF47413">
    <property type="entry name" value="lambda repressor-like DNA-binding domains"/>
    <property type="match status" value="1"/>
</dbReference>
<dbReference type="PROSITE" id="PS50943">
    <property type="entry name" value="HTH_CROC1"/>
    <property type="match status" value="1"/>
</dbReference>
<dbReference type="Gene3D" id="1.10.260.40">
    <property type="entry name" value="lambda repressor-like DNA-binding domains"/>
    <property type="match status" value="1"/>
</dbReference>
<name>N2AGJ6_9FIRM</name>
<dbReference type="GO" id="GO:0003677">
    <property type="term" value="F:DNA binding"/>
    <property type="evidence" value="ECO:0007669"/>
    <property type="project" value="UniProtKB-KW"/>
</dbReference>
<dbReference type="AlphaFoldDB" id="N2AGJ6"/>
<dbReference type="STRING" id="2044587.C824_03107"/>
<evidence type="ECO:0000313" key="3">
    <source>
        <dbReference type="EMBL" id="NDO71516.1"/>
    </source>
</evidence>
<evidence type="ECO:0000313" key="5">
    <source>
        <dbReference type="Proteomes" id="UP000274920"/>
    </source>
</evidence>
<dbReference type="Pfam" id="PF01381">
    <property type="entry name" value="HTH_3"/>
    <property type="match status" value="1"/>
</dbReference>
<dbReference type="OrthoDB" id="48775at2"/>
<gene>
    <name evidence="4" type="ORF">EBB54_11870</name>
    <name evidence="3" type="ORF">FMM80_23850</name>
</gene>
<reference evidence="3 6" key="2">
    <citation type="submission" date="2019-07" db="EMBL/GenBank/DDBJ databases">
        <title>Draft genome sequences of 15 bacterial species constituting the stable defined intestinal microbiota of the GM15 gnotobiotic mouse model.</title>
        <authorList>
            <person name="Elie C."/>
            <person name="Mathieu A."/>
            <person name="Saliou A."/>
            <person name="Darnaud M."/>
            <person name="Leulier F."/>
            <person name="Tamellini A."/>
        </authorList>
    </citation>
    <scope>NUCLEOTIDE SEQUENCE [LARGE SCALE GENOMIC DNA]</scope>
    <source>
        <strain evidence="6">ASF 502</strain>
        <strain evidence="3">MD300</strain>
    </source>
</reference>
<dbReference type="RefSeq" id="WP_004080882.1">
    <property type="nucleotide sequence ID" value="NZ_CASCYM010000031.1"/>
</dbReference>
<evidence type="ECO:0000313" key="6">
    <source>
        <dbReference type="Proteomes" id="UP000474104"/>
    </source>
</evidence>